<dbReference type="EMBL" id="CM020618">
    <property type="protein sequence ID" value="KAK1859631.1"/>
    <property type="molecule type" value="Genomic_DNA"/>
</dbReference>
<name>A0ACC3BPG8_PYRYE</name>
<keyword evidence="2" id="KW-1185">Reference proteome</keyword>
<evidence type="ECO:0000313" key="1">
    <source>
        <dbReference type="EMBL" id="KAK1859631.1"/>
    </source>
</evidence>
<accession>A0ACC3BPG8</accession>
<dbReference type="Proteomes" id="UP000798662">
    <property type="component" value="Chromosome 1"/>
</dbReference>
<gene>
    <name evidence="1" type="ORF">I4F81_002225</name>
</gene>
<reference evidence="1" key="1">
    <citation type="submission" date="2019-11" db="EMBL/GenBank/DDBJ databases">
        <title>Nori genome reveals adaptations in red seaweeds to the harsh intertidal environment.</title>
        <authorList>
            <person name="Wang D."/>
            <person name="Mao Y."/>
        </authorList>
    </citation>
    <scope>NUCLEOTIDE SEQUENCE</scope>
    <source>
        <tissue evidence="1">Gametophyte</tissue>
    </source>
</reference>
<proteinExistence type="predicted"/>
<organism evidence="1 2">
    <name type="scientific">Pyropia yezoensis</name>
    <name type="common">Susabi-nori</name>
    <name type="synonym">Porphyra yezoensis</name>
    <dbReference type="NCBI Taxonomy" id="2788"/>
    <lineage>
        <taxon>Eukaryota</taxon>
        <taxon>Rhodophyta</taxon>
        <taxon>Bangiophyceae</taxon>
        <taxon>Bangiales</taxon>
        <taxon>Bangiaceae</taxon>
        <taxon>Pyropia</taxon>
    </lineage>
</organism>
<evidence type="ECO:0000313" key="2">
    <source>
        <dbReference type="Proteomes" id="UP000798662"/>
    </source>
</evidence>
<sequence>MAFKTVISVAAVALALVATAGSAAAVPARGVARQALVGGAPQLINVDVKKEKKEGQTGGVQLVSGLTGIGQPQLVQGQQQLGQELDQ</sequence>
<protein>
    <submittedName>
        <fullName evidence="1">Uncharacterized protein</fullName>
    </submittedName>
</protein>
<comment type="caution">
    <text evidence="1">The sequence shown here is derived from an EMBL/GenBank/DDBJ whole genome shotgun (WGS) entry which is preliminary data.</text>
</comment>